<dbReference type="Ensembl" id="ENSNNAT00000004916.1">
    <property type="protein sequence ID" value="ENSNNAP00000004700.1"/>
    <property type="gene ID" value="ENSNNAG00000003153.1"/>
</dbReference>
<reference evidence="2" key="1">
    <citation type="submission" date="2025-08" db="UniProtKB">
        <authorList>
            <consortium name="Ensembl"/>
        </authorList>
    </citation>
    <scope>IDENTIFICATION</scope>
</reference>
<organism evidence="2 3">
    <name type="scientific">Naja naja</name>
    <name type="common">Indian cobra</name>
    <dbReference type="NCBI Taxonomy" id="35670"/>
    <lineage>
        <taxon>Eukaryota</taxon>
        <taxon>Metazoa</taxon>
        <taxon>Chordata</taxon>
        <taxon>Craniata</taxon>
        <taxon>Vertebrata</taxon>
        <taxon>Euteleostomi</taxon>
        <taxon>Lepidosauria</taxon>
        <taxon>Squamata</taxon>
        <taxon>Bifurcata</taxon>
        <taxon>Unidentata</taxon>
        <taxon>Episquamata</taxon>
        <taxon>Toxicofera</taxon>
        <taxon>Serpentes</taxon>
        <taxon>Colubroidea</taxon>
        <taxon>Elapidae</taxon>
        <taxon>Elapinae</taxon>
        <taxon>Naja</taxon>
    </lineage>
</organism>
<dbReference type="OrthoDB" id="9600801at2759"/>
<accession>A0A8C6VE77</accession>
<evidence type="ECO:0000259" key="1">
    <source>
        <dbReference type="Pfam" id="PF03732"/>
    </source>
</evidence>
<evidence type="ECO:0000313" key="3">
    <source>
        <dbReference type="Proteomes" id="UP000694559"/>
    </source>
</evidence>
<dbReference type="GeneTree" id="ENSGT01010000223685"/>
<proteinExistence type="predicted"/>
<dbReference type="InterPro" id="IPR032567">
    <property type="entry name" value="RTL1-rel"/>
</dbReference>
<evidence type="ECO:0000313" key="2">
    <source>
        <dbReference type="Ensembl" id="ENSNNAP00000004700.1"/>
    </source>
</evidence>
<name>A0A8C6VE77_NAJNA</name>
<reference evidence="2" key="2">
    <citation type="submission" date="2025-09" db="UniProtKB">
        <authorList>
            <consortium name="Ensembl"/>
        </authorList>
    </citation>
    <scope>IDENTIFICATION</scope>
</reference>
<keyword evidence="3" id="KW-1185">Reference proteome</keyword>
<dbReference type="Pfam" id="PF03732">
    <property type="entry name" value="Retrotrans_gag"/>
    <property type="match status" value="1"/>
</dbReference>
<protein>
    <recommendedName>
        <fullName evidence="1">Retrotransposon gag domain-containing protein</fullName>
    </recommendedName>
</protein>
<sequence length="249" mass="27957">ICQGQRTEASSPPGDAHMTLSTTFNWVAYLNYCGWEPSATGSRPGAPVGAIARRCRTPKVPPLEVKYGGDPKELGFFLAQVWNHMEEYGEDFSSEAAKVRCVTRALEGTAAKWMVTLHNDNDPLLMNYDLFMTALRARFEDPLAERKARIRMKTINQGRRSVAEYTQEFRELAYHIRGWSQGALIEAYKDGLNEDIYQSCVARRDPNELQLWCVLAAEVEIDLTETGRVALVGASLPQPSRSLKPERGD</sequence>
<dbReference type="AlphaFoldDB" id="A0A8C6VE77"/>
<dbReference type="PANTHER" id="PTHR15503:SF30">
    <property type="entry name" value="RETROTRANSPOSON GAG-LIKE PROTEIN 6"/>
    <property type="match status" value="1"/>
</dbReference>
<dbReference type="PANTHER" id="PTHR15503">
    <property type="entry name" value="LDOC1 RELATED"/>
    <property type="match status" value="1"/>
</dbReference>
<dbReference type="Proteomes" id="UP000694559">
    <property type="component" value="Unplaced"/>
</dbReference>
<dbReference type="InterPro" id="IPR005162">
    <property type="entry name" value="Retrotrans_gag_dom"/>
</dbReference>
<feature type="domain" description="Retrotransposon gag" evidence="1">
    <location>
        <begin position="102"/>
        <end position="194"/>
    </location>
</feature>